<comment type="caution">
    <text evidence="2">The sequence shown here is derived from an EMBL/GenBank/DDBJ whole genome shotgun (WGS) entry which is preliminary data.</text>
</comment>
<dbReference type="EMBL" id="VFOZ01000001">
    <property type="protein sequence ID" value="TQL97970.1"/>
    <property type="molecule type" value="Genomic_DNA"/>
</dbReference>
<organism evidence="2 3">
    <name type="scientific">Actinoallomurus bryophytorum</name>
    <dbReference type="NCBI Taxonomy" id="1490222"/>
    <lineage>
        <taxon>Bacteria</taxon>
        <taxon>Bacillati</taxon>
        <taxon>Actinomycetota</taxon>
        <taxon>Actinomycetes</taxon>
        <taxon>Streptosporangiales</taxon>
        <taxon>Thermomonosporaceae</taxon>
        <taxon>Actinoallomurus</taxon>
    </lineage>
</organism>
<accession>A0A543CLY5</accession>
<proteinExistence type="predicted"/>
<name>A0A543CLY5_9ACTN</name>
<dbReference type="Proteomes" id="UP000316096">
    <property type="component" value="Unassembled WGS sequence"/>
</dbReference>
<feature type="transmembrane region" description="Helical" evidence="1">
    <location>
        <begin position="54"/>
        <end position="75"/>
    </location>
</feature>
<feature type="transmembrane region" description="Helical" evidence="1">
    <location>
        <begin position="21"/>
        <end position="42"/>
    </location>
</feature>
<evidence type="ECO:0000256" key="1">
    <source>
        <dbReference type="SAM" id="Phobius"/>
    </source>
</evidence>
<keyword evidence="1" id="KW-0812">Transmembrane</keyword>
<dbReference type="AlphaFoldDB" id="A0A543CLY5"/>
<protein>
    <submittedName>
        <fullName evidence="2">Uncharacterized protein</fullName>
    </submittedName>
</protein>
<evidence type="ECO:0000313" key="2">
    <source>
        <dbReference type="EMBL" id="TQL97970.1"/>
    </source>
</evidence>
<keyword evidence="1" id="KW-0472">Membrane</keyword>
<dbReference type="RefSeq" id="WP_141956630.1">
    <property type="nucleotide sequence ID" value="NZ_VFOZ01000001.1"/>
</dbReference>
<reference evidence="2 3" key="1">
    <citation type="submission" date="2019-06" db="EMBL/GenBank/DDBJ databases">
        <title>Sequencing the genomes of 1000 actinobacteria strains.</title>
        <authorList>
            <person name="Klenk H.-P."/>
        </authorList>
    </citation>
    <scope>NUCLEOTIDE SEQUENCE [LARGE SCALE GENOMIC DNA]</scope>
    <source>
        <strain evidence="2 3">DSM 102200</strain>
    </source>
</reference>
<gene>
    <name evidence="2" type="ORF">FB559_3582</name>
</gene>
<sequence length="85" mass="9437">MSVENDRTWPAKDPWYRFTPRNLAIGYLSLFGALICLGSSVWNLLAGGLDTTSTVLFVVLGIVSVLWTVTATTGLREVLRRREGH</sequence>
<evidence type="ECO:0000313" key="3">
    <source>
        <dbReference type="Proteomes" id="UP000316096"/>
    </source>
</evidence>
<keyword evidence="3" id="KW-1185">Reference proteome</keyword>
<dbReference type="OrthoDB" id="9759544at2"/>
<keyword evidence="1" id="KW-1133">Transmembrane helix</keyword>